<organismHost>
    <name type="scientific">Ornithodoros</name>
    <name type="common">relapsing fever ticks</name>
    <dbReference type="NCBI Taxonomy" id="6937"/>
</organismHost>
<organismHost>
    <name type="scientific">Phacochoerus aethiopicus</name>
    <name type="common">Warthog</name>
    <dbReference type="NCBI Taxonomy" id="85517"/>
</organismHost>
<keyword evidence="1" id="KW-1133">Transmembrane helix</keyword>
<name>A0A6G7KU61_ASF</name>
<organismHost>
    <name type="scientific">Sus scrofa</name>
    <name type="common">Pig</name>
    <dbReference type="NCBI Taxonomy" id="9823"/>
</organismHost>
<accession>A0A6G7KU61</accession>
<organismHost>
    <name type="scientific">Potamochoerus larvatus</name>
    <name type="common">Bushpig</name>
    <dbReference type="NCBI Taxonomy" id="273792"/>
</organismHost>
<keyword evidence="1" id="KW-0472">Membrane</keyword>
<organismHost>
    <name type="scientific">Ornithodoros moubata</name>
    <name type="common">Soft tick</name>
    <name type="synonym">Argasid tick</name>
    <dbReference type="NCBI Taxonomy" id="6938"/>
</organismHost>
<reference evidence="2" key="1">
    <citation type="submission" date="2019-11" db="EMBL/GenBank/DDBJ databases">
        <authorList>
            <person name="Ndlovu S.S."/>
            <person name="Carulei O."/>
        </authorList>
    </citation>
    <scope>NUCLEOTIDE SEQUENCE [LARGE SCALE GENOMIC DNA]</scope>
    <source>
        <strain evidence="2">RSA_2_2004</strain>
    </source>
</reference>
<sequence length="314" mass="37720">MPYYRKYKSYRSHPCRKKTMLYAISVLCKCKKFLSISFYAKSAVSCRTGLYLYILQNSRYILVYRSWVPILPITSAIWTRPTQVSIPPCNFITFYRSSNPYMLCTWMRGKNPFLFKYYRKLLILISRYNNIGSYAALQSFRFYPVFYVPFVYNYTLLVRWQTPRGLLNLLPKGSQGAWIFCARYLYTIQLLYTLFYTLYTALLLPPTTPYKLYKFTKNCRRKMFIFYKKLLRALYYTRMRRTSASILSGGPLCLPRCILFYAVLTTPYKLLRWCINVQYEKIQLHVLLQCMWITTPTLCLFMCSIIYTRQKNYF</sequence>
<proteinExistence type="predicted"/>
<gene>
    <name evidence="2" type="primary">C315R</name>
</gene>
<organismHost>
    <name type="scientific">Phacochoerus africanus</name>
    <name type="common">Warthog</name>
    <dbReference type="NCBI Taxonomy" id="41426"/>
</organismHost>
<feature type="transmembrane region" description="Helical" evidence="1">
    <location>
        <begin position="284"/>
        <end position="307"/>
    </location>
</feature>
<protein>
    <submittedName>
        <fullName evidence="2">PC315R</fullName>
    </submittedName>
</protein>
<feature type="transmembrane region" description="Helical" evidence="1">
    <location>
        <begin position="184"/>
        <end position="204"/>
    </location>
</feature>
<evidence type="ECO:0000313" key="2">
    <source>
        <dbReference type="EMBL" id="QII88926.1"/>
    </source>
</evidence>
<dbReference type="EMBL" id="MN641877">
    <property type="protein sequence ID" value="QII88926.1"/>
    <property type="molecule type" value="Genomic_DNA"/>
</dbReference>
<keyword evidence="1" id="KW-0812">Transmembrane</keyword>
<organism evidence="2">
    <name type="scientific">African swine fever virus</name>
    <name type="common">ASFV</name>
    <dbReference type="NCBI Taxonomy" id="10497"/>
    <lineage>
        <taxon>Viruses</taxon>
        <taxon>Varidnaviria</taxon>
        <taxon>Bamfordvirae</taxon>
        <taxon>Nucleocytoviricota</taxon>
        <taxon>Pokkesviricetes</taxon>
        <taxon>Asfuvirales</taxon>
        <taxon>Asfarviridae</taxon>
        <taxon>Asfivirus</taxon>
        <taxon>Asfivirus haemorrhagiae</taxon>
    </lineage>
</organism>
<evidence type="ECO:0000256" key="1">
    <source>
        <dbReference type="SAM" id="Phobius"/>
    </source>
</evidence>
<feature type="transmembrane region" description="Helical" evidence="1">
    <location>
        <begin position="244"/>
        <end position="264"/>
    </location>
</feature>